<evidence type="ECO:0000256" key="1">
    <source>
        <dbReference type="ARBA" id="ARBA00005417"/>
    </source>
</evidence>
<dbReference type="GO" id="GO:0005524">
    <property type="term" value="F:ATP binding"/>
    <property type="evidence" value="ECO:0007669"/>
    <property type="project" value="UniProtKB-KW"/>
</dbReference>
<gene>
    <name evidence="5" type="ORF">D477_012885</name>
</gene>
<feature type="non-terminal residue" evidence="5">
    <location>
        <position position="1"/>
    </location>
</feature>
<evidence type="ECO:0000313" key="5">
    <source>
        <dbReference type="EMBL" id="EMY33862.1"/>
    </source>
</evidence>
<dbReference type="PANTHER" id="PTHR43776">
    <property type="entry name" value="TRANSPORT ATP-BINDING PROTEIN"/>
    <property type="match status" value="1"/>
</dbReference>
<dbReference type="AlphaFoldDB" id="N1V1B8"/>
<evidence type="ECO:0000256" key="4">
    <source>
        <dbReference type="ARBA" id="ARBA00022840"/>
    </source>
</evidence>
<dbReference type="SUPFAM" id="SSF52540">
    <property type="entry name" value="P-loop containing nucleoside triphosphate hydrolases"/>
    <property type="match status" value="1"/>
</dbReference>
<proteinExistence type="inferred from homology"/>
<dbReference type="InterPro" id="IPR027417">
    <property type="entry name" value="P-loop_NTPase"/>
</dbReference>
<keyword evidence="3" id="KW-0547">Nucleotide-binding</keyword>
<protein>
    <submittedName>
        <fullName evidence="5">Putative ABC transporter ATP-binding protein</fullName>
    </submittedName>
</protein>
<dbReference type="PANTHER" id="PTHR43776:SF7">
    <property type="entry name" value="D,D-DIPEPTIDE TRANSPORT ATP-BINDING PROTEIN DDPF-RELATED"/>
    <property type="match status" value="1"/>
</dbReference>
<dbReference type="OrthoDB" id="8481147at2"/>
<sequence>GERQRAAIARALVNAPSLLVCDEVTSALDVSVQASIIDLLRTLQHETRMSMLFVTHNIALARHISQRIAILQHGQIVESGTTDEVLENPRHEYTRELLANVPTF</sequence>
<organism evidence="5 6">
    <name type="scientific">Arthrobacter crystallopoietes BAB-32</name>
    <dbReference type="NCBI Taxonomy" id="1246476"/>
    <lineage>
        <taxon>Bacteria</taxon>
        <taxon>Bacillati</taxon>
        <taxon>Actinomycetota</taxon>
        <taxon>Actinomycetes</taxon>
        <taxon>Micrococcales</taxon>
        <taxon>Micrococcaceae</taxon>
        <taxon>Crystallibacter</taxon>
    </lineage>
</organism>
<evidence type="ECO:0000256" key="3">
    <source>
        <dbReference type="ARBA" id="ARBA00022741"/>
    </source>
</evidence>
<keyword evidence="6" id="KW-1185">Reference proteome</keyword>
<evidence type="ECO:0000256" key="2">
    <source>
        <dbReference type="ARBA" id="ARBA00022448"/>
    </source>
</evidence>
<keyword evidence="2" id="KW-0813">Transport</keyword>
<evidence type="ECO:0000313" key="6">
    <source>
        <dbReference type="Proteomes" id="UP000010729"/>
    </source>
</evidence>
<name>N1V1B8_9MICC</name>
<dbReference type="EMBL" id="ANPE02000150">
    <property type="protein sequence ID" value="EMY33862.1"/>
    <property type="molecule type" value="Genomic_DNA"/>
</dbReference>
<comment type="similarity">
    <text evidence="1">Belongs to the ABC transporter superfamily.</text>
</comment>
<comment type="caution">
    <text evidence="5">The sequence shown here is derived from an EMBL/GenBank/DDBJ whole genome shotgun (WGS) entry which is preliminary data.</text>
</comment>
<accession>N1V1B8</accession>
<dbReference type="InterPro" id="IPR050319">
    <property type="entry name" value="ABC_transp_ATP-bind"/>
</dbReference>
<reference evidence="5 6" key="1">
    <citation type="journal article" date="2013" name="Genome Announc.">
        <title>Draft Genome Sequence of Arthrobacter crystallopoietes Strain BAB-32, Revealing Genes for Bioremediation.</title>
        <authorList>
            <person name="Joshi M.N."/>
            <person name="Pandit A.S."/>
            <person name="Sharma A."/>
            <person name="Pandya R.V."/>
            <person name="Desai S.M."/>
            <person name="Saxena A.K."/>
            <person name="Bagatharia S.B."/>
        </authorList>
    </citation>
    <scope>NUCLEOTIDE SEQUENCE [LARGE SCALE GENOMIC DNA]</scope>
    <source>
        <strain evidence="5 6">BAB-32</strain>
    </source>
</reference>
<dbReference type="Gene3D" id="3.40.50.300">
    <property type="entry name" value="P-loop containing nucleotide triphosphate hydrolases"/>
    <property type="match status" value="1"/>
</dbReference>
<dbReference type="Proteomes" id="UP000010729">
    <property type="component" value="Unassembled WGS sequence"/>
</dbReference>
<keyword evidence="4 5" id="KW-0067">ATP-binding</keyword>